<dbReference type="GeneID" id="60894184"/>
<reference evidence="1 2" key="1">
    <citation type="submission" date="2010-07" db="EMBL/GenBank/DDBJ databases">
        <authorList>
            <person name="Sid Ahmed O."/>
        </authorList>
    </citation>
    <scope>NUCLEOTIDE SEQUENCE [LARGE SCALE GENOMIC DNA]</scope>
    <source>
        <strain evidence="1 2">TX4248</strain>
    </source>
</reference>
<organism evidence="1 2">
    <name type="scientific">Enterococcus faecalis TX4248</name>
    <dbReference type="NCBI Taxonomy" id="749495"/>
    <lineage>
        <taxon>Bacteria</taxon>
        <taxon>Bacillati</taxon>
        <taxon>Bacillota</taxon>
        <taxon>Bacilli</taxon>
        <taxon>Lactobacillales</taxon>
        <taxon>Enterococcaceae</taxon>
        <taxon>Enterococcus</taxon>
    </lineage>
</organism>
<evidence type="ECO:0000313" key="1">
    <source>
        <dbReference type="EMBL" id="EFM84083.1"/>
    </source>
</evidence>
<evidence type="ECO:0000313" key="2">
    <source>
        <dbReference type="Proteomes" id="UP000004846"/>
    </source>
</evidence>
<accession>A0A125W9W6</accession>
<dbReference type="Proteomes" id="UP000004846">
    <property type="component" value="Unassembled WGS sequence"/>
</dbReference>
<protein>
    <submittedName>
        <fullName evidence="1">Uncharacterized protein</fullName>
    </submittedName>
</protein>
<dbReference type="AlphaFoldDB" id="A0A125W9W6"/>
<comment type="caution">
    <text evidence="1">The sequence shown here is derived from an EMBL/GenBank/DDBJ whole genome shotgun (WGS) entry which is preliminary data.</text>
</comment>
<sequence>MTYKVKNIQYRIQLDTDKNIFIVFDAKNESKTATGHTIEEAIAHLKQLN</sequence>
<dbReference type="HOGENOM" id="CLU_207080_0_0_9"/>
<proteinExistence type="predicted"/>
<gene>
    <name evidence="1" type="ORF">HMPREF9498_00311</name>
</gene>
<dbReference type="RefSeq" id="WP_002357118.1">
    <property type="nucleotide sequence ID" value="NZ_GL454412.1"/>
</dbReference>
<dbReference type="EMBL" id="AEBR01000006">
    <property type="protein sequence ID" value="EFM84083.1"/>
    <property type="molecule type" value="Genomic_DNA"/>
</dbReference>
<name>A0A125W9W6_ENTFL</name>